<proteinExistence type="predicted"/>
<dbReference type="AlphaFoldDB" id="A0A933W3Z9"/>
<evidence type="ECO:0000259" key="1">
    <source>
        <dbReference type="Pfam" id="PF13439"/>
    </source>
</evidence>
<evidence type="ECO:0000313" key="3">
    <source>
        <dbReference type="Proteomes" id="UP000696931"/>
    </source>
</evidence>
<dbReference type="PANTHER" id="PTHR12526">
    <property type="entry name" value="GLYCOSYLTRANSFERASE"/>
    <property type="match status" value="1"/>
</dbReference>
<dbReference type="EMBL" id="JACRIW010000095">
    <property type="protein sequence ID" value="MBI5170488.1"/>
    <property type="molecule type" value="Genomic_DNA"/>
</dbReference>
<dbReference type="Pfam" id="PF13439">
    <property type="entry name" value="Glyco_transf_4"/>
    <property type="match status" value="1"/>
</dbReference>
<gene>
    <name evidence="2" type="ORF">HZA61_13455</name>
</gene>
<accession>A0A933W3Z9</accession>
<dbReference type="SUPFAM" id="SSF53756">
    <property type="entry name" value="UDP-Glycosyltransferase/glycogen phosphorylase"/>
    <property type="match status" value="1"/>
</dbReference>
<dbReference type="Gene3D" id="3.40.50.2000">
    <property type="entry name" value="Glycogen Phosphorylase B"/>
    <property type="match status" value="2"/>
</dbReference>
<comment type="caution">
    <text evidence="2">The sequence shown here is derived from an EMBL/GenBank/DDBJ whole genome shotgun (WGS) entry which is preliminary data.</text>
</comment>
<dbReference type="InterPro" id="IPR028098">
    <property type="entry name" value="Glyco_trans_4-like_N"/>
</dbReference>
<organism evidence="2 3">
    <name type="scientific">Eiseniibacteriota bacterium</name>
    <dbReference type="NCBI Taxonomy" id="2212470"/>
    <lineage>
        <taxon>Bacteria</taxon>
        <taxon>Candidatus Eiseniibacteriota</taxon>
    </lineage>
</organism>
<sequence>MRVLVVTNMWPSERRPHWGSFVKSQADSLAAAGVENTLHEIEGWKSMGEYVKALRVLPDVARACRADLVHAHYGYSGAACANVKLPLVVSFCGDDLLGRPDDRGRLSFKSRALIPLSKWAARRADGVIVKSEEMRRVIAGVADVHVIPNGVNMTRFAPVPRDDARDALGWRRDGHVLLFAANPEEPRKNFALAQGVESALKARGLDVRLEWVYGRPPEAVALTMSAADVLLLPSFHEGSPNTVKEAMSCNLPVVAAPVGDCEERLRDCPPSAVVPRTVEAFTDAAARVLEAGTRGPGRERVAPLALEAVASRVLQVYERAIARHRKGR</sequence>
<protein>
    <submittedName>
        <fullName evidence="2">Glycosyltransferase</fullName>
    </submittedName>
</protein>
<feature type="domain" description="Glycosyltransferase subfamily 4-like N-terminal" evidence="1">
    <location>
        <begin position="33"/>
        <end position="155"/>
    </location>
</feature>
<reference evidence="2" key="1">
    <citation type="submission" date="2020-07" db="EMBL/GenBank/DDBJ databases">
        <title>Huge and variable diversity of episymbiotic CPR bacteria and DPANN archaea in groundwater ecosystems.</title>
        <authorList>
            <person name="He C.Y."/>
            <person name="Keren R."/>
            <person name="Whittaker M."/>
            <person name="Farag I.F."/>
            <person name="Doudna J."/>
            <person name="Cate J.H.D."/>
            <person name="Banfield J.F."/>
        </authorList>
    </citation>
    <scope>NUCLEOTIDE SEQUENCE</scope>
    <source>
        <strain evidence="2">NC_groundwater_1813_Pr3_B-0.1um_71_17</strain>
    </source>
</reference>
<dbReference type="Proteomes" id="UP000696931">
    <property type="component" value="Unassembled WGS sequence"/>
</dbReference>
<evidence type="ECO:0000313" key="2">
    <source>
        <dbReference type="EMBL" id="MBI5170488.1"/>
    </source>
</evidence>
<dbReference type="Pfam" id="PF13692">
    <property type="entry name" value="Glyco_trans_1_4"/>
    <property type="match status" value="1"/>
</dbReference>
<name>A0A933W3Z9_UNCEI</name>